<dbReference type="InterPro" id="IPR003594">
    <property type="entry name" value="HATPase_dom"/>
</dbReference>
<keyword evidence="5" id="KW-1185">Reference proteome</keyword>
<keyword evidence="1" id="KW-0808">Transferase</keyword>
<keyword evidence="1" id="KW-0723">Serine/threonine-protein kinase</keyword>
<keyword evidence="1" id="KW-0418">Kinase</keyword>
<protein>
    <recommendedName>
        <fullName evidence="6">Anti-sigma regulatory factor (Ser/Thr protein kinase)</fullName>
    </recommendedName>
</protein>
<evidence type="ECO:0008006" key="6">
    <source>
        <dbReference type="Google" id="ProtNLM"/>
    </source>
</evidence>
<accession>A0ABP5KB67</accession>
<name>A0ABP5KB67_9ACTN</name>
<reference evidence="5" key="1">
    <citation type="journal article" date="2019" name="Int. J. Syst. Evol. Microbiol.">
        <title>The Global Catalogue of Microorganisms (GCM) 10K type strain sequencing project: providing services to taxonomists for standard genome sequencing and annotation.</title>
        <authorList>
            <consortium name="The Broad Institute Genomics Platform"/>
            <consortium name="The Broad Institute Genome Sequencing Center for Infectious Disease"/>
            <person name="Wu L."/>
            <person name="Ma J."/>
        </authorList>
    </citation>
    <scope>NUCLEOTIDE SEQUENCE [LARGE SCALE GENOMIC DNA]</scope>
    <source>
        <strain evidence="5">JCM 16021</strain>
    </source>
</reference>
<dbReference type="Proteomes" id="UP001500575">
    <property type="component" value="Unassembled WGS sequence"/>
</dbReference>
<evidence type="ECO:0000259" key="2">
    <source>
        <dbReference type="Pfam" id="PF13581"/>
    </source>
</evidence>
<feature type="domain" description="Histidine kinase/HSP90-like ATPase" evidence="2">
    <location>
        <begin position="196"/>
        <end position="301"/>
    </location>
</feature>
<sequence length="306" mass="32295">MGQHDHEVAVYETVRELGGRVAAFVAAGLAAGERSLMLARPTLRLAVDDALLASGVDVVEAERAGDYVPLDAETTLARFLVGGVPDAARFMALASESMPDDGRPTRAYGEMVSLLWERGDVVSALQLEALWTAYSRGRPISIMCSYPVAAVSQADLGDVARLCELHTDVAYAGDYALTELTTSSSDAASGVLVPVPAAVAAARHFVVDVLRSWGRRDLTADAALVISELATNAVTHGGSPFRALVHREQDTVRVSIEDVAPSWPERQDALPTDLDGRGLAIVEAVATRCGCSVSPQGKVAWAELSA</sequence>
<dbReference type="RefSeq" id="WP_344304321.1">
    <property type="nucleotide sequence ID" value="NZ_BAAAQQ010000012.1"/>
</dbReference>
<proteinExistence type="predicted"/>
<organism evidence="4 5">
    <name type="scientific">Nocardioides bigeumensis</name>
    <dbReference type="NCBI Taxonomy" id="433657"/>
    <lineage>
        <taxon>Bacteria</taxon>
        <taxon>Bacillati</taxon>
        <taxon>Actinomycetota</taxon>
        <taxon>Actinomycetes</taxon>
        <taxon>Propionibacteriales</taxon>
        <taxon>Nocardioidaceae</taxon>
        <taxon>Nocardioides</taxon>
    </lineage>
</organism>
<dbReference type="PANTHER" id="PTHR35526:SF3">
    <property type="entry name" value="ANTI-SIGMA-F FACTOR RSBW"/>
    <property type="match status" value="1"/>
</dbReference>
<evidence type="ECO:0000259" key="3">
    <source>
        <dbReference type="Pfam" id="PF14417"/>
    </source>
</evidence>
<evidence type="ECO:0000313" key="4">
    <source>
        <dbReference type="EMBL" id="GAA2127645.1"/>
    </source>
</evidence>
<dbReference type="EMBL" id="BAAAQQ010000012">
    <property type="protein sequence ID" value="GAA2127645.1"/>
    <property type="molecule type" value="Genomic_DNA"/>
</dbReference>
<dbReference type="CDD" id="cd16936">
    <property type="entry name" value="HATPase_RsbW-like"/>
    <property type="match status" value="1"/>
</dbReference>
<gene>
    <name evidence="4" type="ORF">GCM10009843_27340</name>
</gene>
<evidence type="ECO:0000256" key="1">
    <source>
        <dbReference type="ARBA" id="ARBA00022527"/>
    </source>
</evidence>
<dbReference type="InterPro" id="IPR050267">
    <property type="entry name" value="Anti-sigma-factor_SerPK"/>
</dbReference>
<dbReference type="Pfam" id="PF14417">
    <property type="entry name" value="MEDS"/>
    <property type="match status" value="1"/>
</dbReference>
<dbReference type="InterPro" id="IPR025847">
    <property type="entry name" value="MEDS_domain"/>
</dbReference>
<evidence type="ECO:0000313" key="5">
    <source>
        <dbReference type="Proteomes" id="UP001500575"/>
    </source>
</evidence>
<dbReference type="Pfam" id="PF13581">
    <property type="entry name" value="HATPase_c_2"/>
    <property type="match status" value="1"/>
</dbReference>
<feature type="domain" description="MEDS" evidence="3">
    <location>
        <begin position="5"/>
        <end position="161"/>
    </location>
</feature>
<dbReference type="InterPro" id="IPR036890">
    <property type="entry name" value="HATPase_C_sf"/>
</dbReference>
<dbReference type="PANTHER" id="PTHR35526">
    <property type="entry name" value="ANTI-SIGMA-F FACTOR RSBW-RELATED"/>
    <property type="match status" value="1"/>
</dbReference>
<dbReference type="SUPFAM" id="SSF55874">
    <property type="entry name" value="ATPase domain of HSP90 chaperone/DNA topoisomerase II/histidine kinase"/>
    <property type="match status" value="1"/>
</dbReference>
<dbReference type="Gene3D" id="3.30.565.10">
    <property type="entry name" value="Histidine kinase-like ATPase, C-terminal domain"/>
    <property type="match status" value="1"/>
</dbReference>
<comment type="caution">
    <text evidence="4">The sequence shown here is derived from an EMBL/GenBank/DDBJ whole genome shotgun (WGS) entry which is preliminary data.</text>
</comment>